<protein>
    <recommendedName>
        <fullName evidence="2">Response regulatory domain-containing protein</fullName>
    </recommendedName>
</protein>
<evidence type="ECO:0000259" key="2">
    <source>
        <dbReference type="PROSITE" id="PS50110"/>
    </source>
</evidence>
<accession>A0ABS8BNM8</accession>
<dbReference type="InterPro" id="IPR011006">
    <property type="entry name" value="CheY-like_superfamily"/>
</dbReference>
<reference evidence="3 4" key="1">
    <citation type="submission" date="2021-10" db="EMBL/GenBank/DDBJ databases">
        <authorList>
            <person name="Chen M."/>
        </authorList>
    </citation>
    <scope>NUCLEOTIDE SEQUENCE [LARGE SCALE GENOMIC DNA]</scope>
    <source>
        <strain evidence="3 4">H3-26</strain>
    </source>
</reference>
<dbReference type="PROSITE" id="PS50110">
    <property type="entry name" value="RESPONSE_REGULATORY"/>
    <property type="match status" value="1"/>
</dbReference>
<proteinExistence type="predicted"/>
<evidence type="ECO:0000313" key="3">
    <source>
        <dbReference type="EMBL" id="MCB5197338.1"/>
    </source>
</evidence>
<dbReference type="SUPFAM" id="SSF52172">
    <property type="entry name" value="CheY-like"/>
    <property type="match status" value="1"/>
</dbReference>
<feature type="domain" description="Response regulatory" evidence="2">
    <location>
        <begin position="1"/>
        <end position="40"/>
    </location>
</feature>
<organism evidence="3 4">
    <name type="scientific">Deefgea salmonis</name>
    <dbReference type="NCBI Taxonomy" id="2875502"/>
    <lineage>
        <taxon>Bacteria</taxon>
        <taxon>Pseudomonadati</taxon>
        <taxon>Pseudomonadota</taxon>
        <taxon>Betaproteobacteria</taxon>
        <taxon>Neisseriales</taxon>
        <taxon>Chitinibacteraceae</taxon>
        <taxon>Deefgea</taxon>
    </lineage>
</organism>
<evidence type="ECO:0000256" key="1">
    <source>
        <dbReference type="PROSITE-ProRule" id="PRU00169"/>
    </source>
</evidence>
<gene>
    <name evidence="3" type="ORF">LG219_13815</name>
</gene>
<evidence type="ECO:0000313" key="4">
    <source>
        <dbReference type="Proteomes" id="UP001198034"/>
    </source>
</evidence>
<comment type="caution">
    <text evidence="1">Lacks conserved residue(s) required for the propagation of feature annotation.</text>
</comment>
<sequence>MLTAKATTEELAPLLTAGANFVASKPFDPMLLPELLNHFWNEFHAGV</sequence>
<dbReference type="EMBL" id="JAJAWG010000013">
    <property type="protein sequence ID" value="MCB5197338.1"/>
    <property type="molecule type" value="Genomic_DNA"/>
</dbReference>
<keyword evidence="4" id="KW-1185">Reference proteome</keyword>
<comment type="caution">
    <text evidence="3">The sequence shown here is derived from an EMBL/GenBank/DDBJ whole genome shotgun (WGS) entry which is preliminary data.</text>
</comment>
<dbReference type="InterPro" id="IPR001789">
    <property type="entry name" value="Sig_transdc_resp-reg_receiver"/>
</dbReference>
<dbReference type="RefSeq" id="WP_226765038.1">
    <property type="nucleotide sequence ID" value="NZ_JAJAWG010000013.1"/>
</dbReference>
<name>A0ABS8BNM8_9NEIS</name>
<dbReference type="Proteomes" id="UP001198034">
    <property type="component" value="Unassembled WGS sequence"/>
</dbReference>